<comment type="caution">
    <text evidence="1">The sequence shown here is derived from an EMBL/GenBank/DDBJ whole genome shotgun (WGS) entry which is preliminary data.</text>
</comment>
<dbReference type="EMBL" id="CAJOBI010233817">
    <property type="protein sequence ID" value="CAF5070612.1"/>
    <property type="molecule type" value="Genomic_DNA"/>
</dbReference>
<name>A0A8S3EPP5_9BILA</name>
<reference evidence="1" key="1">
    <citation type="submission" date="2021-02" db="EMBL/GenBank/DDBJ databases">
        <authorList>
            <person name="Nowell W R."/>
        </authorList>
    </citation>
    <scope>NUCLEOTIDE SEQUENCE</scope>
</reference>
<dbReference type="AlphaFoldDB" id="A0A8S3EPP5"/>
<feature type="non-terminal residue" evidence="1">
    <location>
        <position position="1"/>
    </location>
</feature>
<dbReference type="Proteomes" id="UP000676336">
    <property type="component" value="Unassembled WGS sequence"/>
</dbReference>
<evidence type="ECO:0000313" key="1">
    <source>
        <dbReference type="EMBL" id="CAF5070612.1"/>
    </source>
</evidence>
<accession>A0A8S3EPP5</accession>
<protein>
    <submittedName>
        <fullName evidence="1">Uncharacterized protein</fullName>
    </submittedName>
</protein>
<proteinExistence type="predicted"/>
<gene>
    <name evidence="1" type="ORF">SMN809_LOCUS60265</name>
</gene>
<evidence type="ECO:0000313" key="2">
    <source>
        <dbReference type="Proteomes" id="UP000676336"/>
    </source>
</evidence>
<sequence>RRRCTNTLGSIDTIDNQRAYACHVCAKNLKLAPFMMQKSPCIICSKHIPPSTSTEIPLEKREARLCQKHGTNDYSQNFQCLLCKRLQPTSRGELSTPGREHLPLYICCECWLADGGTESRCSGFALN</sequence>
<organism evidence="1 2">
    <name type="scientific">Rotaria magnacalcarata</name>
    <dbReference type="NCBI Taxonomy" id="392030"/>
    <lineage>
        <taxon>Eukaryota</taxon>
        <taxon>Metazoa</taxon>
        <taxon>Spiralia</taxon>
        <taxon>Gnathifera</taxon>
        <taxon>Rotifera</taxon>
        <taxon>Eurotatoria</taxon>
        <taxon>Bdelloidea</taxon>
        <taxon>Philodinida</taxon>
        <taxon>Philodinidae</taxon>
        <taxon>Rotaria</taxon>
    </lineage>
</organism>